<dbReference type="SMART" id="SM00028">
    <property type="entry name" value="TPR"/>
    <property type="match status" value="2"/>
</dbReference>
<evidence type="ECO:0000256" key="1">
    <source>
        <dbReference type="PROSITE-ProRule" id="PRU00339"/>
    </source>
</evidence>
<dbReference type="SUPFAM" id="SSF48452">
    <property type="entry name" value="TPR-like"/>
    <property type="match status" value="1"/>
</dbReference>
<evidence type="ECO:0000256" key="2">
    <source>
        <dbReference type="SAM" id="MobiDB-lite"/>
    </source>
</evidence>
<evidence type="ECO:0000313" key="3">
    <source>
        <dbReference type="EMBL" id="MBK9797349.1"/>
    </source>
</evidence>
<comment type="caution">
    <text evidence="3">The sequence shown here is derived from an EMBL/GenBank/DDBJ whole genome shotgun (WGS) entry which is preliminary data.</text>
</comment>
<proteinExistence type="predicted"/>
<keyword evidence="1" id="KW-0802">TPR repeat</keyword>
<feature type="region of interest" description="Disordered" evidence="2">
    <location>
        <begin position="439"/>
        <end position="464"/>
    </location>
</feature>
<evidence type="ECO:0000313" key="4">
    <source>
        <dbReference type="Proteomes" id="UP000886657"/>
    </source>
</evidence>
<accession>A0A9D7SGP5</accession>
<dbReference type="Proteomes" id="UP000886657">
    <property type="component" value="Unassembled WGS sequence"/>
</dbReference>
<dbReference type="Gene3D" id="1.25.40.10">
    <property type="entry name" value="Tetratricopeptide repeat domain"/>
    <property type="match status" value="1"/>
</dbReference>
<feature type="compositionally biased region" description="Pro residues" evidence="2">
    <location>
        <begin position="301"/>
        <end position="311"/>
    </location>
</feature>
<dbReference type="InterPro" id="IPR019734">
    <property type="entry name" value="TPR_rpt"/>
</dbReference>
<protein>
    <recommendedName>
        <fullName evidence="5">DUF4388 domain-containing protein</fullName>
    </recommendedName>
</protein>
<feature type="compositionally biased region" description="Low complexity" evidence="2">
    <location>
        <begin position="278"/>
        <end position="287"/>
    </location>
</feature>
<reference evidence="3" key="1">
    <citation type="submission" date="2020-10" db="EMBL/GenBank/DDBJ databases">
        <title>Connecting structure to function with the recovery of over 1000 high-quality activated sludge metagenome-assembled genomes encoding full-length rRNA genes using long-read sequencing.</title>
        <authorList>
            <person name="Singleton C.M."/>
            <person name="Petriglieri F."/>
            <person name="Kristensen J.M."/>
            <person name="Kirkegaard R.H."/>
            <person name="Michaelsen T.Y."/>
            <person name="Andersen M.H."/>
            <person name="Karst S.M."/>
            <person name="Dueholm M.S."/>
            <person name="Nielsen P.H."/>
            <person name="Albertsen M."/>
        </authorList>
    </citation>
    <scope>NUCLEOTIDE SEQUENCE</scope>
    <source>
        <strain evidence="3">Skiv_18-Q3-R9-52_MAXAC.067</strain>
    </source>
</reference>
<gene>
    <name evidence="3" type="ORF">IPP58_12805</name>
</gene>
<organism evidence="3 4">
    <name type="scientific">Candidatus Geothrix skivensis</name>
    <dbReference type="NCBI Taxonomy" id="2954439"/>
    <lineage>
        <taxon>Bacteria</taxon>
        <taxon>Pseudomonadati</taxon>
        <taxon>Acidobacteriota</taxon>
        <taxon>Holophagae</taxon>
        <taxon>Holophagales</taxon>
        <taxon>Holophagaceae</taxon>
        <taxon>Geothrix</taxon>
    </lineage>
</organism>
<feature type="repeat" description="TPR" evidence="1">
    <location>
        <begin position="395"/>
        <end position="428"/>
    </location>
</feature>
<dbReference type="Pfam" id="PF13181">
    <property type="entry name" value="TPR_8"/>
    <property type="match status" value="1"/>
</dbReference>
<dbReference type="EMBL" id="JADKIO010000009">
    <property type="protein sequence ID" value="MBK9797349.1"/>
    <property type="molecule type" value="Genomic_DNA"/>
</dbReference>
<name>A0A9D7SGP5_9BACT</name>
<sequence>MPEVRIRHFLPALMGSLHQQQAEGELVLEQNDGTRRLYWANGDLRYLRSDAVGEQFGNFLIRRGVLDMASLKELLADGEGIRVGDRVVQWGLMTQEECDERLHELLGSILLHAMEHTIIKMTWLPGDLGNQLSGDLQFRLDHQWLVWDTFQSAKIDRELVAMFSSEPDWRWKAIPNLLEVLSALPLTPTLAYALSLLGTEPLGLDTIASLTGLPREEAAKLVATLWALGGLNLVRGELPLLPKEEPPPPTPQAELDIELEPDPELDQILLDQEDLVPAPAAPAPFDADPFHPEPLELDLPEPTPTSLPPLPEGDDEPSAAERARRLVVKAKSYIMQDRTSEAIRSLEQAIKLDGDSPGAYETWMLLGRLRLSNPAWSTRAIEALQMASRLNPRAAEPWALMGELYHRKGFKANAQGCFRRALELDPSVAVPAGWSVEDPVQPTAREGQSGLMDRLKGMFGGGKG</sequence>
<dbReference type="InterPro" id="IPR011990">
    <property type="entry name" value="TPR-like_helical_dom_sf"/>
</dbReference>
<dbReference type="PROSITE" id="PS50005">
    <property type="entry name" value="TPR"/>
    <property type="match status" value="1"/>
</dbReference>
<dbReference type="AlphaFoldDB" id="A0A9D7SGP5"/>
<feature type="region of interest" description="Disordered" evidence="2">
    <location>
        <begin position="278"/>
        <end position="320"/>
    </location>
</feature>
<evidence type="ECO:0008006" key="5">
    <source>
        <dbReference type="Google" id="ProtNLM"/>
    </source>
</evidence>